<dbReference type="AlphaFoldDB" id="A0A1E3VB35"/>
<proteinExistence type="predicted"/>
<dbReference type="EMBL" id="LYBW01000057">
    <property type="protein sequence ID" value="ODR90818.1"/>
    <property type="molecule type" value="Genomic_DNA"/>
</dbReference>
<comment type="caution">
    <text evidence="2">The sequence shown here is derived from an EMBL/GenBank/DDBJ whole genome shotgun (WGS) entry which is preliminary data.</text>
</comment>
<dbReference type="STRING" id="1752398.A8M32_12325"/>
<dbReference type="Proteomes" id="UP000094342">
    <property type="component" value="Unassembled WGS sequence"/>
</dbReference>
<evidence type="ECO:0000313" key="2">
    <source>
        <dbReference type="EMBL" id="ODR90818.1"/>
    </source>
</evidence>
<feature type="signal peptide" evidence="1">
    <location>
        <begin position="1"/>
        <end position="22"/>
    </location>
</feature>
<name>A0A1E3VB35_9HYPH</name>
<reference evidence="3" key="1">
    <citation type="submission" date="2016-05" db="EMBL/GenBank/DDBJ databases">
        <authorList>
            <person name="Li Y."/>
        </authorList>
    </citation>
    <scope>NUCLEOTIDE SEQUENCE [LARGE SCALE GENOMIC DNA]</scope>
    <source>
        <strain evidence="3">YIC4027</strain>
    </source>
</reference>
<feature type="chain" id="PRO_5009138109" evidence="1">
    <location>
        <begin position="23"/>
        <end position="166"/>
    </location>
</feature>
<gene>
    <name evidence="2" type="ORF">A8M32_12325</name>
</gene>
<dbReference type="RefSeq" id="WP_069458697.1">
    <property type="nucleotide sequence ID" value="NZ_LYBW01000057.1"/>
</dbReference>
<dbReference type="OrthoDB" id="7852244at2"/>
<keyword evidence="1" id="KW-0732">Signal</keyword>
<organism evidence="2 3">
    <name type="scientific">Sinorhizobium alkalisoli</name>
    <dbReference type="NCBI Taxonomy" id="1752398"/>
    <lineage>
        <taxon>Bacteria</taxon>
        <taxon>Pseudomonadati</taxon>
        <taxon>Pseudomonadota</taxon>
        <taxon>Alphaproteobacteria</taxon>
        <taxon>Hyphomicrobiales</taxon>
        <taxon>Rhizobiaceae</taxon>
        <taxon>Sinorhizobium/Ensifer group</taxon>
        <taxon>Sinorhizobium</taxon>
    </lineage>
</organism>
<protein>
    <submittedName>
        <fullName evidence="2">Uncharacterized protein</fullName>
    </submittedName>
</protein>
<accession>A0A1E3VB35</accession>
<evidence type="ECO:0000313" key="3">
    <source>
        <dbReference type="Proteomes" id="UP000094342"/>
    </source>
</evidence>
<keyword evidence="3" id="KW-1185">Reference proteome</keyword>
<sequence length="166" mass="16992">MRGGKVLLAALALALGVCPAHGSECSQANAIYEDQAGHELRFEPVGSEAAVTSNHFKIRIAGASLALDGVVMASGEPERPHGIVMHDCPTGDVTGAELSACTVWQGPIYTVDGAGKIGLLEAEDSPAAVQILLPDFGPSLRASTAWGEGKAQSDSSDAFRFTGCAA</sequence>
<evidence type="ECO:0000256" key="1">
    <source>
        <dbReference type="SAM" id="SignalP"/>
    </source>
</evidence>